<accession>A0A5A7V1R3</accession>
<reference evidence="4 5" key="1">
    <citation type="submission" date="2019-08" db="EMBL/GenBank/DDBJ databases">
        <title>Draft genome sequences of two oriental melons (Cucumis melo L. var makuwa).</title>
        <authorList>
            <person name="Kwon S.-Y."/>
        </authorList>
    </citation>
    <scope>NUCLEOTIDE SEQUENCE [LARGE SCALE GENOMIC DNA]</scope>
    <source>
        <strain evidence="5">cv. Chang Bougi</strain>
        <strain evidence="4">cv. SW 3</strain>
        <tissue evidence="2">Leaf</tissue>
    </source>
</reference>
<comment type="caution">
    <text evidence="2">The sequence shown here is derived from an EMBL/GenBank/DDBJ whole genome shotgun (WGS) entry which is preliminary data.</text>
</comment>
<dbReference type="EMBL" id="SSTE01005892">
    <property type="protein sequence ID" value="KAA0059805.1"/>
    <property type="molecule type" value="Genomic_DNA"/>
</dbReference>
<proteinExistence type="predicted"/>
<dbReference type="Proteomes" id="UP000321947">
    <property type="component" value="Unassembled WGS sequence"/>
</dbReference>
<sequence length="82" mass="9730">MERRCYTILCTMLRTRGRLEATQYVNVEEMVAIFLHIVAHDVKNRIARRHFARLVKQCYDTSTLFSTQFLDSMKSFLSNLIQ</sequence>
<dbReference type="OrthoDB" id="1698839at2759"/>
<gene>
    <name evidence="3" type="ORF">E5676_scaffold4863G00010</name>
    <name evidence="2" type="ORF">E6C27_scaffold108G00730</name>
</gene>
<dbReference type="EMBL" id="SSTD01013767">
    <property type="protein sequence ID" value="TYK05830.1"/>
    <property type="molecule type" value="Genomic_DNA"/>
</dbReference>
<evidence type="ECO:0000313" key="3">
    <source>
        <dbReference type="EMBL" id="TYK05830.1"/>
    </source>
</evidence>
<dbReference type="Pfam" id="PF26138">
    <property type="entry name" value="DUF8040"/>
    <property type="match status" value="1"/>
</dbReference>
<feature type="domain" description="DUF8040" evidence="1">
    <location>
        <begin position="1"/>
        <end position="53"/>
    </location>
</feature>
<dbReference type="AlphaFoldDB" id="A0A5A7V1R3"/>
<protein>
    <submittedName>
        <fullName evidence="2 3">Nuclease HARBI1</fullName>
    </submittedName>
</protein>
<organism evidence="2 4">
    <name type="scientific">Cucumis melo var. makuwa</name>
    <name type="common">Oriental melon</name>
    <dbReference type="NCBI Taxonomy" id="1194695"/>
    <lineage>
        <taxon>Eukaryota</taxon>
        <taxon>Viridiplantae</taxon>
        <taxon>Streptophyta</taxon>
        <taxon>Embryophyta</taxon>
        <taxon>Tracheophyta</taxon>
        <taxon>Spermatophyta</taxon>
        <taxon>Magnoliopsida</taxon>
        <taxon>eudicotyledons</taxon>
        <taxon>Gunneridae</taxon>
        <taxon>Pentapetalae</taxon>
        <taxon>rosids</taxon>
        <taxon>fabids</taxon>
        <taxon>Cucurbitales</taxon>
        <taxon>Cucurbitaceae</taxon>
        <taxon>Benincaseae</taxon>
        <taxon>Cucumis</taxon>
    </lineage>
</organism>
<evidence type="ECO:0000313" key="4">
    <source>
        <dbReference type="Proteomes" id="UP000321393"/>
    </source>
</evidence>
<dbReference type="InterPro" id="IPR058353">
    <property type="entry name" value="DUF8040"/>
</dbReference>
<evidence type="ECO:0000313" key="2">
    <source>
        <dbReference type="EMBL" id="KAA0059805.1"/>
    </source>
</evidence>
<evidence type="ECO:0000313" key="5">
    <source>
        <dbReference type="Proteomes" id="UP000321947"/>
    </source>
</evidence>
<dbReference type="Proteomes" id="UP000321393">
    <property type="component" value="Unassembled WGS sequence"/>
</dbReference>
<name>A0A5A7V1R3_CUCMM</name>
<evidence type="ECO:0000259" key="1">
    <source>
        <dbReference type="Pfam" id="PF26138"/>
    </source>
</evidence>